<keyword evidence="7" id="KW-0547">Nucleotide-binding</keyword>
<evidence type="ECO:0000256" key="10">
    <source>
        <dbReference type="ARBA" id="ARBA00032441"/>
    </source>
</evidence>
<dbReference type="GO" id="GO:0005737">
    <property type="term" value="C:cytoplasm"/>
    <property type="evidence" value="ECO:0007669"/>
    <property type="project" value="UniProtKB-SubCell"/>
</dbReference>
<dbReference type="GO" id="GO:0002949">
    <property type="term" value="P:tRNA threonylcarbamoyladenosine modification"/>
    <property type="evidence" value="ECO:0007669"/>
    <property type="project" value="InterPro"/>
</dbReference>
<name>A0A0G1LRT6_9BACT</name>
<protein>
    <recommendedName>
        <fullName evidence="3">tRNA threonylcarbamoyladenosine biosynthesis protein TsaE</fullName>
    </recommendedName>
    <alternativeName>
        <fullName evidence="10">t(6)A37 threonylcarbamoyladenosine biosynthesis protein TsaE</fullName>
    </alternativeName>
</protein>
<dbReference type="GO" id="GO:0046872">
    <property type="term" value="F:metal ion binding"/>
    <property type="evidence" value="ECO:0007669"/>
    <property type="project" value="UniProtKB-KW"/>
</dbReference>
<dbReference type="SUPFAM" id="SSF52540">
    <property type="entry name" value="P-loop containing nucleoside triphosphate hydrolases"/>
    <property type="match status" value="1"/>
</dbReference>
<organism evidence="11 12">
    <name type="scientific">Candidatus Uhrbacteria bacterium GW2011_GWF2_44_350</name>
    <dbReference type="NCBI Taxonomy" id="1619000"/>
    <lineage>
        <taxon>Bacteria</taxon>
        <taxon>Candidatus Uhriibacteriota</taxon>
    </lineage>
</organism>
<dbReference type="Pfam" id="PF02367">
    <property type="entry name" value="TsaE"/>
    <property type="match status" value="1"/>
</dbReference>
<proteinExistence type="inferred from homology"/>
<evidence type="ECO:0000256" key="2">
    <source>
        <dbReference type="ARBA" id="ARBA00007599"/>
    </source>
</evidence>
<keyword evidence="9" id="KW-0460">Magnesium</keyword>
<sequence length="139" mass="15290">MLSNSLIETKKIAADFSGSLKGGEVVAFEGEIGAGKTTFIQGLVEALGAEGLARSPTFTVMNVYPTGREPVKQIVHIDAYRLRTPEDIFNLGLEEWIGRPDTVVLVEWPRMVGEAEIRTDRTVRILAGEDSDSREIEIE</sequence>
<keyword evidence="5" id="KW-0819">tRNA processing</keyword>
<dbReference type="PANTHER" id="PTHR33540:SF2">
    <property type="entry name" value="TRNA THREONYLCARBAMOYLADENOSINE BIOSYNTHESIS PROTEIN TSAE"/>
    <property type="match status" value="1"/>
</dbReference>
<evidence type="ECO:0000256" key="7">
    <source>
        <dbReference type="ARBA" id="ARBA00022741"/>
    </source>
</evidence>
<comment type="similarity">
    <text evidence="2">Belongs to the TsaE family.</text>
</comment>
<dbReference type="InterPro" id="IPR003442">
    <property type="entry name" value="T6A_TsaE"/>
</dbReference>
<dbReference type="AlphaFoldDB" id="A0A0G1LRT6"/>
<dbReference type="Proteomes" id="UP000034154">
    <property type="component" value="Unassembled WGS sequence"/>
</dbReference>
<evidence type="ECO:0000256" key="3">
    <source>
        <dbReference type="ARBA" id="ARBA00019010"/>
    </source>
</evidence>
<keyword evidence="8" id="KW-0067">ATP-binding</keyword>
<evidence type="ECO:0000256" key="6">
    <source>
        <dbReference type="ARBA" id="ARBA00022723"/>
    </source>
</evidence>
<keyword evidence="6" id="KW-0479">Metal-binding</keyword>
<evidence type="ECO:0000256" key="5">
    <source>
        <dbReference type="ARBA" id="ARBA00022694"/>
    </source>
</evidence>
<comment type="subcellular location">
    <subcellularLocation>
        <location evidence="1">Cytoplasm</location>
    </subcellularLocation>
</comment>
<evidence type="ECO:0000256" key="1">
    <source>
        <dbReference type="ARBA" id="ARBA00004496"/>
    </source>
</evidence>
<dbReference type="NCBIfam" id="TIGR00150">
    <property type="entry name" value="T6A_YjeE"/>
    <property type="match status" value="1"/>
</dbReference>
<accession>A0A0G1LRT6</accession>
<keyword evidence="4" id="KW-0963">Cytoplasm</keyword>
<dbReference type="Gene3D" id="3.40.50.300">
    <property type="entry name" value="P-loop containing nucleotide triphosphate hydrolases"/>
    <property type="match status" value="1"/>
</dbReference>
<evidence type="ECO:0000256" key="4">
    <source>
        <dbReference type="ARBA" id="ARBA00022490"/>
    </source>
</evidence>
<dbReference type="InterPro" id="IPR027417">
    <property type="entry name" value="P-loop_NTPase"/>
</dbReference>
<reference evidence="11 12" key="1">
    <citation type="journal article" date="2015" name="Nature">
        <title>rRNA introns, odd ribosomes, and small enigmatic genomes across a large radiation of phyla.</title>
        <authorList>
            <person name="Brown C.T."/>
            <person name="Hug L.A."/>
            <person name="Thomas B.C."/>
            <person name="Sharon I."/>
            <person name="Castelle C.J."/>
            <person name="Singh A."/>
            <person name="Wilkins M.J."/>
            <person name="Williams K.H."/>
            <person name="Banfield J.F."/>
        </authorList>
    </citation>
    <scope>NUCLEOTIDE SEQUENCE [LARGE SCALE GENOMIC DNA]</scope>
</reference>
<dbReference type="PANTHER" id="PTHR33540">
    <property type="entry name" value="TRNA THREONYLCARBAMOYLADENOSINE BIOSYNTHESIS PROTEIN TSAE"/>
    <property type="match status" value="1"/>
</dbReference>
<gene>
    <name evidence="11" type="ORF">UW63_C0013G0003</name>
</gene>
<evidence type="ECO:0000313" key="11">
    <source>
        <dbReference type="EMBL" id="KKT71562.1"/>
    </source>
</evidence>
<evidence type="ECO:0000313" key="12">
    <source>
        <dbReference type="Proteomes" id="UP000034154"/>
    </source>
</evidence>
<dbReference type="EMBL" id="LCJB01000013">
    <property type="protein sequence ID" value="KKT71562.1"/>
    <property type="molecule type" value="Genomic_DNA"/>
</dbReference>
<evidence type="ECO:0000256" key="8">
    <source>
        <dbReference type="ARBA" id="ARBA00022840"/>
    </source>
</evidence>
<comment type="caution">
    <text evidence="11">The sequence shown here is derived from an EMBL/GenBank/DDBJ whole genome shotgun (WGS) entry which is preliminary data.</text>
</comment>
<dbReference type="GO" id="GO:0005524">
    <property type="term" value="F:ATP binding"/>
    <property type="evidence" value="ECO:0007669"/>
    <property type="project" value="UniProtKB-KW"/>
</dbReference>
<evidence type="ECO:0000256" key="9">
    <source>
        <dbReference type="ARBA" id="ARBA00022842"/>
    </source>
</evidence>